<name>A0A0U5AXA5_9BACT</name>
<gene>
    <name evidence="3" type="ORF">THC_0877</name>
</gene>
<dbReference type="InterPro" id="IPR006015">
    <property type="entry name" value="Universal_stress_UspA"/>
</dbReference>
<proteinExistence type="inferred from homology"/>
<dbReference type="Gene3D" id="3.40.50.620">
    <property type="entry name" value="HUPs"/>
    <property type="match status" value="2"/>
</dbReference>
<dbReference type="Proteomes" id="UP000068196">
    <property type="component" value="Chromosome"/>
</dbReference>
<evidence type="ECO:0000256" key="1">
    <source>
        <dbReference type="ARBA" id="ARBA00008791"/>
    </source>
</evidence>
<feature type="domain" description="UspA" evidence="2">
    <location>
        <begin position="147"/>
        <end position="281"/>
    </location>
</feature>
<dbReference type="PANTHER" id="PTHR46268:SF6">
    <property type="entry name" value="UNIVERSAL STRESS PROTEIN UP12"/>
    <property type="match status" value="1"/>
</dbReference>
<evidence type="ECO:0000313" key="3">
    <source>
        <dbReference type="EMBL" id="BAU23262.1"/>
    </source>
</evidence>
<dbReference type="PRINTS" id="PR01438">
    <property type="entry name" value="UNVRSLSTRESS"/>
</dbReference>
<evidence type="ECO:0000313" key="4">
    <source>
        <dbReference type="Proteomes" id="UP000068196"/>
    </source>
</evidence>
<comment type="similarity">
    <text evidence="1">Belongs to the universal stress protein A family.</text>
</comment>
<keyword evidence="4" id="KW-1185">Reference proteome</keyword>
<dbReference type="STRING" id="1653476.THC_0877"/>
<sequence length="282" mass="31360">MGIYKKILVAIDLSEESWHTLSEAVKIIRNKDTWAVITTVAPQYTGDLGLVLGDFQKTMFKPYEDLISRAKNYLAEERILAKFVLEEGEPFERIVDLAYAENCDLIVMGKTGSGMQRLLLGSTAARVIGYSPVDVLIVPFKSRVAWNKILVPLDLSSFSEKAYNKALKLAKDYQSELFLFSVIDLPVEALAESPQLYERIGEKVGKVLKEYAEKAMEEGVKTQVDITEGDPVEKILSFAEEKGISLLVMGSYGKTGLKRLLMGSVTEKVISLGDRPVLVVKN</sequence>
<dbReference type="EMBL" id="AP014945">
    <property type="protein sequence ID" value="BAU23262.1"/>
    <property type="molecule type" value="Genomic_DNA"/>
</dbReference>
<dbReference type="PANTHER" id="PTHR46268">
    <property type="entry name" value="STRESS RESPONSE PROTEIN NHAX"/>
    <property type="match status" value="1"/>
</dbReference>
<feature type="domain" description="UspA" evidence="2">
    <location>
        <begin position="4"/>
        <end position="139"/>
    </location>
</feature>
<dbReference type="AlphaFoldDB" id="A0A0U5AXA5"/>
<protein>
    <recommendedName>
        <fullName evidence="2">UspA domain-containing protein</fullName>
    </recommendedName>
</protein>
<dbReference type="OrthoDB" id="9784123at2"/>
<reference evidence="3 4" key="1">
    <citation type="journal article" date="2016" name="Int. J. Syst. Evol. Microbiol.">
        <title>Caldimicrobium thiodismutans sp. nov., a sulfur-disproportionating bacterium isolated from a hot spring, and emended description of the genus Caldimicrobium.</title>
        <authorList>
            <person name="Kojima H."/>
            <person name="Umezawa K."/>
            <person name="Fukui M."/>
        </authorList>
    </citation>
    <scope>NUCLEOTIDE SEQUENCE [LARGE SCALE GENOMIC DNA]</scope>
    <source>
        <strain evidence="3 4">TF1</strain>
    </source>
</reference>
<dbReference type="SUPFAM" id="SSF52402">
    <property type="entry name" value="Adenine nucleotide alpha hydrolases-like"/>
    <property type="match status" value="2"/>
</dbReference>
<dbReference type="RefSeq" id="WP_068513861.1">
    <property type="nucleotide sequence ID" value="NZ_AP014945.1"/>
</dbReference>
<dbReference type="PATRIC" id="fig|1653476.3.peg.908"/>
<dbReference type="InterPro" id="IPR014729">
    <property type="entry name" value="Rossmann-like_a/b/a_fold"/>
</dbReference>
<evidence type="ECO:0000259" key="2">
    <source>
        <dbReference type="Pfam" id="PF00582"/>
    </source>
</evidence>
<dbReference type="CDD" id="cd00293">
    <property type="entry name" value="USP-like"/>
    <property type="match status" value="2"/>
</dbReference>
<dbReference type="InterPro" id="IPR006016">
    <property type="entry name" value="UspA"/>
</dbReference>
<organism evidence="3 4">
    <name type="scientific">Caldimicrobium thiodismutans</name>
    <dbReference type="NCBI Taxonomy" id="1653476"/>
    <lineage>
        <taxon>Bacteria</taxon>
        <taxon>Pseudomonadati</taxon>
        <taxon>Thermodesulfobacteriota</taxon>
        <taxon>Thermodesulfobacteria</taxon>
        <taxon>Thermodesulfobacteriales</taxon>
        <taxon>Thermodesulfobacteriaceae</taxon>
        <taxon>Caldimicrobium</taxon>
    </lineage>
</organism>
<dbReference type="Pfam" id="PF00582">
    <property type="entry name" value="Usp"/>
    <property type="match status" value="2"/>
</dbReference>
<dbReference type="KEGG" id="cthi:THC_0877"/>
<accession>A0A0U5AXA5</accession>
<reference evidence="4" key="2">
    <citation type="journal article" date="2016" name="Int. J. Syst. Evol. Microbiol.">
        <title>Caldimicrobium thiodismutans sp. nov., a sulfur-disproportionating bacterium isolated from a hot spring.</title>
        <authorList>
            <person name="Kojima H."/>
            <person name="Umezawa K."/>
            <person name="Fukui M."/>
        </authorList>
    </citation>
    <scope>NUCLEOTIDE SEQUENCE [LARGE SCALE GENOMIC DNA]</scope>
    <source>
        <strain evidence="4">TF1</strain>
    </source>
</reference>